<accession>A0ABP6B0J7</accession>
<protein>
    <submittedName>
        <fullName evidence="1">Uncharacterized protein</fullName>
    </submittedName>
</protein>
<organism evidence="1 2">
    <name type="scientific">Pilimelia columellifera subsp. columellifera</name>
    <dbReference type="NCBI Taxonomy" id="706583"/>
    <lineage>
        <taxon>Bacteria</taxon>
        <taxon>Bacillati</taxon>
        <taxon>Actinomycetota</taxon>
        <taxon>Actinomycetes</taxon>
        <taxon>Micromonosporales</taxon>
        <taxon>Micromonosporaceae</taxon>
        <taxon>Pilimelia</taxon>
    </lineage>
</organism>
<reference evidence="2" key="1">
    <citation type="journal article" date="2019" name="Int. J. Syst. Evol. Microbiol.">
        <title>The Global Catalogue of Microorganisms (GCM) 10K type strain sequencing project: providing services to taxonomists for standard genome sequencing and annotation.</title>
        <authorList>
            <consortium name="The Broad Institute Genomics Platform"/>
            <consortium name="The Broad Institute Genome Sequencing Center for Infectious Disease"/>
            <person name="Wu L."/>
            <person name="Ma J."/>
        </authorList>
    </citation>
    <scope>NUCLEOTIDE SEQUENCE [LARGE SCALE GENOMIC DNA]</scope>
    <source>
        <strain evidence="2">JCM 3367</strain>
    </source>
</reference>
<sequence length="133" mass="14287">MSGKRTSIVFVAALLGILVGPAARAGARPDAGSGLITIIHTFAADKPALVDEVGQRGIKALLWYDYRVDITSAGLDLRAYHLRARELHPTPIELLTVTTVGQCRASGEHGVKAGVWIEFECVTRPDGQALRVR</sequence>
<dbReference type="Proteomes" id="UP001499978">
    <property type="component" value="Unassembled WGS sequence"/>
</dbReference>
<comment type="caution">
    <text evidence="1">The sequence shown here is derived from an EMBL/GenBank/DDBJ whole genome shotgun (WGS) entry which is preliminary data.</text>
</comment>
<name>A0ABP6B0J7_9ACTN</name>
<gene>
    <name evidence="1" type="ORF">GCM10010201_32970</name>
</gene>
<proteinExistence type="predicted"/>
<keyword evidence="2" id="KW-1185">Reference proteome</keyword>
<evidence type="ECO:0000313" key="2">
    <source>
        <dbReference type="Proteomes" id="UP001499978"/>
    </source>
</evidence>
<dbReference type="EMBL" id="BAAARY010000022">
    <property type="protein sequence ID" value="GAA2530816.1"/>
    <property type="molecule type" value="Genomic_DNA"/>
</dbReference>
<dbReference type="RefSeq" id="WP_344174113.1">
    <property type="nucleotide sequence ID" value="NZ_BAAARY010000022.1"/>
</dbReference>
<evidence type="ECO:0000313" key="1">
    <source>
        <dbReference type="EMBL" id="GAA2530816.1"/>
    </source>
</evidence>